<dbReference type="RefSeq" id="WP_246426995.1">
    <property type="nucleotide sequence ID" value="NZ_JACIJH010000001.1"/>
</dbReference>
<evidence type="ECO:0000313" key="2">
    <source>
        <dbReference type="Proteomes" id="UP000537161"/>
    </source>
</evidence>
<proteinExistence type="predicted"/>
<accession>A0A7W9EQH4</accession>
<keyword evidence="2" id="KW-1185">Reference proteome</keyword>
<name>A0A7W9EQH4_9SPHN</name>
<reference evidence="1 2" key="1">
    <citation type="submission" date="2020-08" db="EMBL/GenBank/DDBJ databases">
        <title>Genomic Encyclopedia of Type Strains, Phase IV (KMG-IV): sequencing the most valuable type-strain genomes for metagenomic binning, comparative biology and taxonomic classification.</title>
        <authorList>
            <person name="Goeker M."/>
        </authorList>
    </citation>
    <scope>NUCLEOTIDE SEQUENCE [LARGE SCALE GENOMIC DNA]</scope>
    <source>
        <strain evidence="1 2">DSM 27163</strain>
    </source>
</reference>
<comment type="caution">
    <text evidence="1">The sequence shown here is derived from an EMBL/GenBank/DDBJ whole genome shotgun (WGS) entry which is preliminary data.</text>
</comment>
<sequence length="206" mass="22358">MTTELILQFLSATAAQLIAAWTVQKPERYRPSSIDRLVVGITDMALNNGQGDATMSILKNLKLATAARGNPASSEFGFRAKVLAYLAEQKALAEAEIAGTRFTATKKVTRKNAGGEDIRVDVPRNVRKGWFTDASGKMFFQIRYGSKPLEFAKGMNAVEVENLADVPVIIGSIIEAINAGELDPQLNAVREARRANFKSKTKKAAA</sequence>
<gene>
    <name evidence="1" type="ORF">FHR21_000535</name>
</gene>
<organism evidence="1 2">
    <name type="scientific">Sphingopyxis panaciterrulae</name>
    <dbReference type="NCBI Taxonomy" id="462372"/>
    <lineage>
        <taxon>Bacteria</taxon>
        <taxon>Pseudomonadati</taxon>
        <taxon>Pseudomonadota</taxon>
        <taxon>Alphaproteobacteria</taxon>
        <taxon>Sphingomonadales</taxon>
        <taxon>Sphingomonadaceae</taxon>
        <taxon>Sphingopyxis</taxon>
    </lineage>
</organism>
<dbReference type="Proteomes" id="UP000537161">
    <property type="component" value="Unassembled WGS sequence"/>
</dbReference>
<protein>
    <submittedName>
        <fullName evidence="1">Uncharacterized protein</fullName>
    </submittedName>
</protein>
<dbReference type="EMBL" id="JACIJH010000001">
    <property type="protein sequence ID" value="MBB5705210.1"/>
    <property type="molecule type" value="Genomic_DNA"/>
</dbReference>
<dbReference type="AlphaFoldDB" id="A0A7W9EQH4"/>
<evidence type="ECO:0000313" key="1">
    <source>
        <dbReference type="EMBL" id="MBB5705210.1"/>
    </source>
</evidence>